<dbReference type="Pfam" id="PF05248">
    <property type="entry name" value="Adeno_E3A"/>
    <property type="match status" value="1"/>
</dbReference>
<gene>
    <name evidence="1" type="primary">A1</name>
</gene>
<protein>
    <submittedName>
        <fullName evidence="1">A1 protein</fullName>
    </submittedName>
</protein>
<dbReference type="EMBL" id="AB097769">
    <property type="protein sequence ID" value="BAC58000.1"/>
    <property type="molecule type" value="Genomic_DNA"/>
</dbReference>
<evidence type="ECO:0000313" key="1">
    <source>
        <dbReference type="EMBL" id="BAC58000.1"/>
    </source>
</evidence>
<organism evidence="1">
    <name type="scientific">Human adenovirus 8E</name>
    <dbReference type="NCBI Taxonomy" id="216370"/>
    <lineage>
        <taxon>Viruses</taxon>
        <taxon>Varidnaviria</taxon>
        <taxon>Bamfordvirae</taxon>
        <taxon>Preplasmiviricota</taxon>
        <taxon>Polisuviricotina</taxon>
        <taxon>Pharingeaviricetes</taxon>
        <taxon>Rowavirales</taxon>
        <taxon>Adenoviridae</taxon>
        <taxon>Mastadenovirus</taxon>
        <taxon>Mastadenovirus dominans</taxon>
        <taxon>Human mastadenovirus D</taxon>
    </lineage>
</organism>
<proteinExistence type="predicted"/>
<accession>Q80IW1</accession>
<reference evidence="1" key="1">
    <citation type="journal article" date="2003" name="J. Clin. Pathol.">
        <title>Genetic characterisation of adenovirus type 8 isolated in Hiroshima city over a 15 year period.</title>
        <authorList>
            <person name="Adhikary A.K."/>
            <person name="Numaga J."/>
            <person name="Kaburaki T."/>
            <person name="Kawashima H."/>
            <person name="Araie M."/>
            <person name="Ikeda Y."/>
            <person name="Ogino T."/>
            <person name="Ushijima H."/>
            <person name="Mukouyama A."/>
            <person name="Matsuno S."/>
            <person name="Inada T."/>
            <person name="Okabe N."/>
        </authorList>
    </citation>
    <scope>NUCLEOTIDE SEQUENCE</scope>
    <source>
        <strain evidence="1">99SRL29552</strain>
    </source>
</reference>
<name>Q80IW1_ADE08</name>
<dbReference type="InterPro" id="IPR007912">
    <property type="entry name" value="Adeno_E3A"/>
</dbReference>
<sequence length="107" mass="12176">MSHGDSAELARLRHLDHCRRLRCFARESCGLIYFEFPKEHPNGPAHGVRITVEGTTESHLVRFRHPATLPASMRDRGATTYTVYCICPTPKLHENFCCTLCAEFNKS</sequence>